<dbReference type="Proteomes" id="UP000406256">
    <property type="component" value="Unassembled WGS sequence"/>
</dbReference>
<evidence type="ECO:0000313" key="5">
    <source>
        <dbReference type="Proteomes" id="UP000406256"/>
    </source>
</evidence>
<dbReference type="Pfam" id="PF00795">
    <property type="entry name" value="CN_hydrolase"/>
    <property type="match status" value="1"/>
</dbReference>
<feature type="domain" description="CN hydrolase" evidence="3">
    <location>
        <begin position="6"/>
        <end position="270"/>
    </location>
</feature>
<dbReference type="EMBL" id="CABPSB010000011">
    <property type="protein sequence ID" value="VVE23263.1"/>
    <property type="molecule type" value="Genomic_DNA"/>
</dbReference>
<feature type="active site" description="Proton acceptor" evidence="2">
    <location>
        <position position="46"/>
    </location>
</feature>
<dbReference type="RefSeq" id="WP_174995016.1">
    <property type="nucleotide sequence ID" value="NZ_CABPSB010000011.1"/>
</dbReference>
<evidence type="ECO:0000259" key="3">
    <source>
        <dbReference type="PROSITE" id="PS50263"/>
    </source>
</evidence>
<sequence>MTPQKVVVCAAQIAPVYMDLEATTDKIVDMVHQAGHDGARLVVFPETVLPGYPYWTLIHDPFSARTRFARKLYEQAVRLDSGVVDRIRTAARESGCVLSVGINELDGGTIYNSQLLIDGDGEILSCRRKLVPTHHERMTWGRGDGADLGVHDTSIGRVGALVCYEHTNPLFRFALQAQGEQIHIANWPGGMPWTDPLIDACVRGYAIESASFVVSSTSVLTPAIRDWLGEEACAPLASGGGASAIVAPGGKYLAKASADREERLVAELDYALIADWKHIVDGAGHYARPDVVRLHVNAGRQTCVETSYQRY</sequence>
<dbReference type="InterPro" id="IPR036526">
    <property type="entry name" value="C-N_Hydrolase_sf"/>
</dbReference>
<dbReference type="InterPro" id="IPR044149">
    <property type="entry name" value="Nitrilases_CHs"/>
</dbReference>
<dbReference type="GO" id="GO:0000257">
    <property type="term" value="F:nitrilase activity"/>
    <property type="evidence" value="ECO:0007669"/>
    <property type="project" value="UniProtKB-ARBA"/>
</dbReference>
<proteinExistence type="inferred from homology"/>
<gene>
    <name evidence="4" type="ORF">PAN31108_03243</name>
</gene>
<evidence type="ECO:0000256" key="2">
    <source>
        <dbReference type="PROSITE-ProRule" id="PRU10139"/>
    </source>
</evidence>
<dbReference type="PROSITE" id="PS50263">
    <property type="entry name" value="CN_HYDROLASE"/>
    <property type="match status" value="1"/>
</dbReference>
<dbReference type="SUPFAM" id="SSF56317">
    <property type="entry name" value="Carbon-nitrogen hydrolase"/>
    <property type="match status" value="1"/>
</dbReference>
<comment type="similarity">
    <text evidence="1">Belongs to the carbon-nitrogen hydrolase superfamily. Nitrilase family.</text>
</comment>
<dbReference type="PANTHER" id="PTHR46044:SF1">
    <property type="entry name" value="CN HYDROLASE DOMAIN-CONTAINING PROTEIN"/>
    <property type="match status" value="1"/>
</dbReference>
<dbReference type="InterPro" id="IPR003010">
    <property type="entry name" value="C-N_Hydrolase"/>
</dbReference>
<evidence type="ECO:0000256" key="1">
    <source>
        <dbReference type="ARBA" id="ARBA00008129"/>
    </source>
</evidence>
<reference evidence="4 5" key="1">
    <citation type="submission" date="2019-08" db="EMBL/GenBank/DDBJ databases">
        <authorList>
            <person name="Peeters C."/>
        </authorList>
    </citation>
    <scope>NUCLEOTIDE SEQUENCE [LARGE SCALE GENOMIC DNA]</scope>
    <source>
        <strain evidence="4 5">LMG 31108</strain>
    </source>
</reference>
<dbReference type="AlphaFoldDB" id="A0A5E4WGH9"/>
<keyword evidence="5" id="KW-1185">Reference proteome</keyword>
<keyword evidence="4" id="KW-0378">Hydrolase</keyword>
<accession>A0A5E4WGH9</accession>
<dbReference type="InterPro" id="IPR000132">
    <property type="entry name" value="Nitrilase/CN_hydratase_CS"/>
</dbReference>
<dbReference type="PROSITE" id="PS00920">
    <property type="entry name" value="NITRIL_CHT_1"/>
    <property type="match status" value="1"/>
</dbReference>
<dbReference type="PANTHER" id="PTHR46044">
    <property type="entry name" value="NITRILASE"/>
    <property type="match status" value="1"/>
</dbReference>
<name>A0A5E4WGH9_9BURK</name>
<evidence type="ECO:0000313" key="4">
    <source>
        <dbReference type="EMBL" id="VVE23263.1"/>
    </source>
</evidence>
<dbReference type="Gene3D" id="3.60.110.10">
    <property type="entry name" value="Carbon-nitrogen hydrolase"/>
    <property type="match status" value="1"/>
</dbReference>
<dbReference type="CDD" id="cd07564">
    <property type="entry name" value="nitrilases_CHs"/>
    <property type="match status" value="1"/>
</dbReference>
<protein>
    <submittedName>
        <fullName evidence="4">N-carbamoyl-D-amino-acid hydrolase</fullName>
    </submittedName>
</protein>
<organism evidence="4 5">
    <name type="scientific">Pandoraea anhela</name>
    <dbReference type="NCBI Taxonomy" id="2508295"/>
    <lineage>
        <taxon>Bacteria</taxon>
        <taxon>Pseudomonadati</taxon>
        <taxon>Pseudomonadota</taxon>
        <taxon>Betaproteobacteria</taxon>
        <taxon>Burkholderiales</taxon>
        <taxon>Burkholderiaceae</taxon>
        <taxon>Pandoraea</taxon>
    </lineage>
</organism>